<comment type="caution">
    <text evidence="1">The sequence shown here is derived from an EMBL/GenBank/DDBJ whole genome shotgun (WGS) entry which is preliminary data.</text>
</comment>
<reference evidence="1 2" key="1">
    <citation type="submission" date="2018-08" db="EMBL/GenBank/DDBJ databases">
        <title>Bacillus phenotypic plasticity.</title>
        <authorList>
            <person name="Hurtado E."/>
        </authorList>
    </citation>
    <scope>NUCLEOTIDE SEQUENCE [LARGE SCALE GENOMIC DNA]</scope>
    <source>
        <strain evidence="1 2">111b</strain>
    </source>
</reference>
<organism evidence="1 2">
    <name type="scientific">Bacillus cereus</name>
    <dbReference type="NCBI Taxonomy" id="1396"/>
    <lineage>
        <taxon>Bacteria</taxon>
        <taxon>Bacillati</taxon>
        <taxon>Bacillota</taxon>
        <taxon>Bacilli</taxon>
        <taxon>Bacillales</taxon>
        <taxon>Bacillaceae</taxon>
        <taxon>Bacillus</taxon>
        <taxon>Bacillus cereus group</taxon>
    </lineage>
</organism>
<accession>A0A9W7UNU0</accession>
<dbReference type="EMBL" id="QSMZ01000043">
    <property type="protein sequence ID" value="KAA6452220.1"/>
    <property type="molecule type" value="Genomic_DNA"/>
</dbReference>
<proteinExistence type="predicted"/>
<evidence type="ECO:0000313" key="2">
    <source>
        <dbReference type="Proteomes" id="UP000323321"/>
    </source>
</evidence>
<dbReference type="AlphaFoldDB" id="A0A9W7UNU0"/>
<dbReference type="RefSeq" id="WP_150159178.1">
    <property type="nucleotide sequence ID" value="NZ_QSMZ01000043.1"/>
</dbReference>
<sequence length="452" mass="48443">MKRSKKLLVIGISAASILTFQDFSGYQIGQPNKVMAAETCLKVLNQTELFEALKKKPRVIEIMQTFTVDQTIEIPDNVTIKGNTKDTKLIFQSGIDGVEVTNNNIISNLRIEVSPKNRAIYNSYSQNSIGKLKVENVETIGSVEILAKSKVQNGNISIKNLHIIEADVLDKIERPIGFGVSVIQGALTIWNQQQSKDSILSVHLDEISIGEKGKPVLGSGVFLSGYGHNALPNNNGILTADVVNTGEIHSTGNIKFGTPDVISGGVFVVHGAKVNNLTNRGKVTTYGANDMVLDNWGEVSQWIAKDSITSYGPSGVGFVNFGTIDKLNVLGTIETFGLGARGFNAYTGVIGTANFQKIITHGDGATGIQTSTQVENITVNDGIFTYGNIGDSLVQGVIKKIAAHGLSLLKGTKANTIEINGGIHVEGKDVNTLNVENGVYMKSLIVNEQSKN</sequence>
<dbReference type="Proteomes" id="UP000323321">
    <property type="component" value="Unassembled WGS sequence"/>
</dbReference>
<gene>
    <name evidence="1" type="ORF">DX932_29215</name>
</gene>
<evidence type="ECO:0000313" key="1">
    <source>
        <dbReference type="EMBL" id="KAA6452220.1"/>
    </source>
</evidence>
<name>A0A9W7UNU0_BACCE</name>
<protein>
    <submittedName>
        <fullName evidence="1">Uncharacterized protein</fullName>
    </submittedName>
</protein>